<reference evidence="1" key="2">
    <citation type="submission" date="2020-09" db="EMBL/GenBank/DDBJ databases">
        <authorList>
            <person name="Sun Q."/>
            <person name="Zhou Y."/>
        </authorList>
    </citation>
    <scope>NUCLEOTIDE SEQUENCE</scope>
    <source>
        <strain evidence="1">CGMCC 1.15290</strain>
    </source>
</reference>
<dbReference type="AlphaFoldDB" id="A0A917IVU6"/>
<dbReference type="PANTHER" id="PTHR34935:SF3">
    <property type="entry name" value="PROTEIN TIC110, CHLOROPLASTIC"/>
    <property type="match status" value="1"/>
</dbReference>
<evidence type="ECO:0000313" key="2">
    <source>
        <dbReference type="Proteomes" id="UP000627292"/>
    </source>
</evidence>
<protein>
    <submittedName>
        <fullName evidence="1">Uncharacterized protein</fullName>
    </submittedName>
</protein>
<keyword evidence="2" id="KW-1185">Reference proteome</keyword>
<comment type="caution">
    <text evidence="1">The sequence shown here is derived from an EMBL/GenBank/DDBJ whole genome shotgun (WGS) entry which is preliminary data.</text>
</comment>
<organism evidence="1 2">
    <name type="scientific">Filimonas zeae</name>
    <dbReference type="NCBI Taxonomy" id="1737353"/>
    <lineage>
        <taxon>Bacteria</taxon>
        <taxon>Pseudomonadati</taxon>
        <taxon>Bacteroidota</taxon>
        <taxon>Chitinophagia</taxon>
        <taxon>Chitinophagales</taxon>
        <taxon>Chitinophagaceae</taxon>
        <taxon>Filimonas</taxon>
    </lineage>
</organism>
<gene>
    <name evidence="1" type="ORF">GCM10011379_17980</name>
</gene>
<evidence type="ECO:0000313" key="1">
    <source>
        <dbReference type="EMBL" id="GGH65147.1"/>
    </source>
</evidence>
<dbReference type="PANTHER" id="PTHR34935">
    <property type="entry name" value="PROTEIN TIC110, CHLOROPLASTIC"/>
    <property type="match status" value="1"/>
</dbReference>
<dbReference type="Proteomes" id="UP000627292">
    <property type="component" value="Unassembled WGS sequence"/>
</dbReference>
<dbReference type="GO" id="GO:0045037">
    <property type="term" value="P:protein import into chloroplast stroma"/>
    <property type="evidence" value="ECO:0007669"/>
    <property type="project" value="TreeGrafter"/>
</dbReference>
<dbReference type="EMBL" id="BMIB01000002">
    <property type="protein sequence ID" value="GGH65147.1"/>
    <property type="molecule type" value="Genomic_DNA"/>
</dbReference>
<sequence>MNGHVYQVRPLYAVSFFQKLLRQLPEENAVVELNNLLASTPVQDISRQDIKSIEDRYRLSLKKEFALNLEEFYSVYLNYCLRNSDLNKTERDELYHLAEILKLEEHTLQYLHTRIGELVYRNAFAKVIADGRLSNGDMELLNRLQHTLQLSKALTEKIATEMRAAFVQEYVSGVIARMRFSPAEERELHDISSSLHVVIQLSEQTKSRLHKLKCYWAIENEQLPVVHTTAVLQKDEECYFTSSGVRWYEWRGTRNIPGSSDVSMNFREIKACYFNKTGNGRFSYGADVMKLVDEGTLYVTSKRIILAGGVKNSVIRLDGISGLIASHEGVEIRKSTGKNAILRLGEQADMFCMLLQRVLNDVNGIIR</sequence>
<accession>A0A917IVU6</accession>
<name>A0A917IVU6_9BACT</name>
<dbReference type="InterPro" id="IPR031610">
    <property type="entry name" value="TIC110"/>
</dbReference>
<reference evidence="1" key="1">
    <citation type="journal article" date="2014" name="Int. J. Syst. Evol. Microbiol.">
        <title>Complete genome sequence of Corynebacterium casei LMG S-19264T (=DSM 44701T), isolated from a smear-ripened cheese.</title>
        <authorList>
            <consortium name="US DOE Joint Genome Institute (JGI-PGF)"/>
            <person name="Walter F."/>
            <person name="Albersmeier A."/>
            <person name="Kalinowski J."/>
            <person name="Ruckert C."/>
        </authorList>
    </citation>
    <scope>NUCLEOTIDE SEQUENCE</scope>
    <source>
        <strain evidence="1">CGMCC 1.15290</strain>
    </source>
</reference>
<proteinExistence type="predicted"/>